<gene>
    <name evidence="1" type="ORF">CYMTET_50866</name>
</gene>
<name>A0AAE0BP70_9CHLO</name>
<keyword evidence="2" id="KW-1185">Reference proteome</keyword>
<reference evidence="1 2" key="1">
    <citation type="journal article" date="2015" name="Genome Biol. Evol.">
        <title>Comparative Genomics of a Bacterivorous Green Alga Reveals Evolutionary Causalities and Consequences of Phago-Mixotrophic Mode of Nutrition.</title>
        <authorList>
            <person name="Burns J.A."/>
            <person name="Paasch A."/>
            <person name="Narechania A."/>
            <person name="Kim E."/>
        </authorList>
    </citation>
    <scope>NUCLEOTIDE SEQUENCE [LARGE SCALE GENOMIC DNA]</scope>
    <source>
        <strain evidence="1 2">PLY_AMNH</strain>
    </source>
</reference>
<dbReference type="EMBL" id="LGRX02033999">
    <property type="protein sequence ID" value="KAK3239187.1"/>
    <property type="molecule type" value="Genomic_DNA"/>
</dbReference>
<dbReference type="AlphaFoldDB" id="A0AAE0BP70"/>
<evidence type="ECO:0000313" key="1">
    <source>
        <dbReference type="EMBL" id="KAK3239187.1"/>
    </source>
</evidence>
<proteinExistence type="predicted"/>
<accession>A0AAE0BP70</accession>
<protein>
    <submittedName>
        <fullName evidence="1">Uncharacterized protein</fullName>
    </submittedName>
</protein>
<organism evidence="1 2">
    <name type="scientific">Cymbomonas tetramitiformis</name>
    <dbReference type="NCBI Taxonomy" id="36881"/>
    <lineage>
        <taxon>Eukaryota</taxon>
        <taxon>Viridiplantae</taxon>
        <taxon>Chlorophyta</taxon>
        <taxon>Pyramimonadophyceae</taxon>
        <taxon>Pyramimonadales</taxon>
        <taxon>Pyramimonadaceae</taxon>
        <taxon>Cymbomonas</taxon>
    </lineage>
</organism>
<dbReference type="Proteomes" id="UP001190700">
    <property type="component" value="Unassembled WGS sequence"/>
</dbReference>
<evidence type="ECO:0000313" key="2">
    <source>
        <dbReference type="Proteomes" id="UP001190700"/>
    </source>
</evidence>
<comment type="caution">
    <text evidence="1">The sequence shown here is derived from an EMBL/GenBank/DDBJ whole genome shotgun (WGS) entry which is preliminary data.</text>
</comment>
<sequence length="91" mass="10100">MPPGEEERPKEAAWAGGAWASSAGVVRGGRGMKEMRHVVLGRVHDNPAMGVKEVWLGKLLGELLLRLLDKLLLRLLGELLLRLLGELLLWR</sequence>